<evidence type="ECO:0000313" key="2">
    <source>
        <dbReference type="EMBL" id="MBU7599096.1"/>
    </source>
</evidence>
<evidence type="ECO:0000259" key="1">
    <source>
        <dbReference type="Pfam" id="PF06889"/>
    </source>
</evidence>
<protein>
    <submittedName>
        <fullName evidence="2">DUF1266 domain-containing protein</fullName>
    </submittedName>
</protein>
<dbReference type="AlphaFoldDB" id="A0A949JFK2"/>
<organism evidence="2 3">
    <name type="scientific">Streptomyces tardus</name>
    <dbReference type="NCBI Taxonomy" id="2780544"/>
    <lineage>
        <taxon>Bacteria</taxon>
        <taxon>Bacillati</taxon>
        <taxon>Actinomycetota</taxon>
        <taxon>Actinomycetes</taxon>
        <taxon>Kitasatosporales</taxon>
        <taxon>Streptomycetaceae</taxon>
        <taxon>Streptomyces</taxon>
    </lineage>
</organism>
<dbReference type="Proteomes" id="UP000694501">
    <property type="component" value="Unassembled WGS sequence"/>
</dbReference>
<feature type="domain" description="DUF1266" evidence="1">
    <location>
        <begin position="214"/>
        <end position="408"/>
    </location>
</feature>
<name>A0A949JFK2_9ACTN</name>
<dbReference type="RefSeq" id="WP_211041919.1">
    <property type="nucleotide sequence ID" value="NZ_JAELVF020000001.1"/>
</dbReference>
<dbReference type="InterPro" id="IPR009677">
    <property type="entry name" value="DUF1266"/>
</dbReference>
<gene>
    <name evidence="2" type="ORF">JGS22_016140</name>
</gene>
<comment type="caution">
    <text evidence="2">The sequence shown here is derived from an EMBL/GenBank/DDBJ whole genome shotgun (WGS) entry which is preliminary data.</text>
</comment>
<sequence>MGYVDTSGTRVRNGPDRAAQTVIERRLHEAKVRGDVEGYLRILAGTHLYHLASKDHFRTHPGRVGYATPRDPGHHRGRRTLYVRTQGDLPGRPRDPDEVQHRLRFGQLVERDSHQEDLVIEVNPGSVSGMRFPFRDRSRFERMPWDRALWEQMADEVPPPSHGDDLLLTDRSGPLRGELAHGLACGAHLAVHRRVIWNRFGDIDTGYLTDRETLERDWGVTSTSGGREQLRALLAHRNSPAAPEIALKCRNALSEREGGGDVDPERWREFAQEVADRNELPPGLRKLIEDAVERVPVYEQRFRQDGMLPPGGFVRTLAGYDYGRAVNFARWVVSARYFEPEDLVGTASTVGGLVQQAYDSWEDFSAGYTLGRVLRFDDGRFGHWYESALIPHRLLVQDPESPWRTIPFR</sequence>
<reference evidence="2" key="1">
    <citation type="submission" date="2021-06" db="EMBL/GenBank/DDBJ databases">
        <title>Sequencing of actinobacteria type strains.</title>
        <authorList>
            <person name="Nguyen G.-S."/>
            <person name="Wentzel A."/>
        </authorList>
    </citation>
    <scope>NUCLEOTIDE SEQUENCE</scope>
    <source>
        <strain evidence="2">P38-E01</strain>
    </source>
</reference>
<keyword evidence="3" id="KW-1185">Reference proteome</keyword>
<proteinExistence type="predicted"/>
<accession>A0A949JFK2</accession>
<dbReference type="Pfam" id="PF06889">
    <property type="entry name" value="DUF1266"/>
    <property type="match status" value="1"/>
</dbReference>
<evidence type="ECO:0000313" key="3">
    <source>
        <dbReference type="Proteomes" id="UP000694501"/>
    </source>
</evidence>
<dbReference type="EMBL" id="JAELVF020000001">
    <property type="protein sequence ID" value="MBU7599096.1"/>
    <property type="molecule type" value="Genomic_DNA"/>
</dbReference>